<dbReference type="Proteomes" id="UP001443914">
    <property type="component" value="Unassembled WGS sequence"/>
</dbReference>
<dbReference type="AlphaFoldDB" id="A0AAW1H4H5"/>
<sequence length="258" mass="29134">MTPPKVLIISTGSRSCDNDLPIRKRKRTDITSVNEQQAPAQTSNCPQYLNTRMTPGLLMQFIKSNPSEQQITDITSMDFDGLLKLKTDKVPGSLAYWLVSTFDTCSCSLMDEKLRISDEDIHLATGIPMGTNKIDLASTSDKCERFLEAKRVWLTQFGNDTKVRTKQILDKIIEQRGGGVDLKRNFVVFIVSSFLMGVRSATASLRILKSLYEIESVSSFNWCAFTRKQWVESVDVWQRNRDPNALFGGPIMVLVIPR</sequence>
<accession>A0AAW1H4H5</accession>
<evidence type="ECO:0000313" key="2">
    <source>
        <dbReference type="Proteomes" id="UP001443914"/>
    </source>
</evidence>
<protein>
    <submittedName>
        <fullName evidence="1">Uncharacterized protein</fullName>
    </submittedName>
</protein>
<reference evidence="1" key="1">
    <citation type="submission" date="2024-03" db="EMBL/GenBank/DDBJ databases">
        <title>WGS assembly of Saponaria officinalis var. Norfolk2.</title>
        <authorList>
            <person name="Jenkins J."/>
            <person name="Shu S."/>
            <person name="Grimwood J."/>
            <person name="Barry K."/>
            <person name="Goodstein D."/>
            <person name="Schmutz J."/>
            <person name="Leebens-Mack J."/>
            <person name="Osbourn A."/>
        </authorList>
    </citation>
    <scope>NUCLEOTIDE SEQUENCE [LARGE SCALE GENOMIC DNA]</scope>
    <source>
        <strain evidence="1">JIC</strain>
    </source>
</reference>
<evidence type="ECO:0000313" key="1">
    <source>
        <dbReference type="EMBL" id="KAK9671429.1"/>
    </source>
</evidence>
<proteinExistence type="predicted"/>
<dbReference type="PANTHER" id="PTHR34835">
    <property type="entry name" value="OS07G0283600 PROTEIN-RELATED"/>
    <property type="match status" value="1"/>
</dbReference>
<dbReference type="EMBL" id="JBDFQZ010000012">
    <property type="protein sequence ID" value="KAK9671429.1"/>
    <property type="molecule type" value="Genomic_DNA"/>
</dbReference>
<comment type="caution">
    <text evidence="1">The sequence shown here is derived from an EMBL/GenBank/DDBJ whole genome shotgun (WGS) entry which is preliminary data.</text>
</comment>
<dbReference type="PANTHER" id="PTHR34835:SF90">
    <property type="entry name" value="AMINOTRANSFERASE-LIKE PLANT MOBILE DOMAIN-CONTAINING PROTEIN"/>
    <property type="match status" value="1"/>
</dbReference>
<keyword evidence="2" id="KW-1185">Reference proteome</keyword>
<gene>
    <name evidence="1" type="ORF">RND81_12G029700</name>
</gene>
<name>A0AAW1H4H5_SAPOF</name>
<organism evidence="1 2">
    <name type="scientific">Saponaria officinalis</name>
    <name type="common">Common soapwort</name>
    <name type="synonym">Lychnis saponaria</name>
    <dbReference type="NCBI Taxonomy" id="3572"/>
    <lineage>
        <taxon>Eukaryota</taxon>
        <taxon>Viridiplantae</taxon>
        <taxon>Streptophyta</taxon>
        <taxon>Embryophyta</taxon>
        <taxon>Tracheophyta</taxon>
        <taxon>Spermatophyta</taxon>
        <taxon>Magnoliopsida</taxon>
        <taxon>eudicotyledons</taxon>
        <taxon>Gunneridae</taxon>
        <taxon>Pentapetalae</taxon>
        <taxon>Caryophyllales</taxon>
        <taxon>Caryophyllaceae</taxon>
        <taxon>Caryophylleae</taxon>
        <taxon>Saponaria</taxon>
    </lineage>
</organism>